<dbReference type="RefSeq" id="WP_016475053.1">
    <property type="nucleotide sequence ID" value="NZ_KE150481.1"/>
</dbReference>
<evidence type="ECO:0000256" key="2">
    <source>
        <dbReference type="ARBA" id="ARBA00007615"/>
    </source>
</evidence>
<keyword evidence="12" id="KW-1185">Reference proteome</keyword>
<dbReference type="AlphaFoldDB" id="S3BEU7"/>
<proteinExistence type="inferred from homology"/>
<feature type="chain" id="PRO_5009020344" description="Outer-membrane lipoprotein carrier protein" evidence="10">
    <location>
        <begin position="31"/>
        <end position="219"/>
    </location>
</feature>
<keyword evidence="7 10" id="KW-0574">Periplasm</keyword>
<name>S3BEU7_9BURK</name>
<dbReference type="InterPro" id="IPR029046">
    <property type="entry name" value="LolA/LolB/LppX"/>
</dbReference>
<accession>S3BEU7</accession>
<keyword evidence="9 10" id="KW-0143">Chaperone</keyword>
<dbReference type="STRING" id="1203554.HMPREF1476_01971"/>
<dbReference type="InterPro" id="IPR018323">
    <property type="entry name" value="OM_lipoprot_carrier_LolA_Pbac"/>
</dbReference>
<dbReference type="GO" id="GO:0042597">
    <property type="term" value="C:periplasmic space"/>
    <property type="evidence" value="ECO:0007669"/>
    <property type="project" value="UniProtKB-SubCell"/>
</dbReference>
<evidence type="ECO:0000313" key="12">
    <source>
        <dbReference type="Proteomes" id="UP000014400"/>
    </source>
</evidence>
<evidence type="ECO:0000256" key="7">
    <source>
        <dbReference type="ARBA" id="ARBA00022764"/>
    </source>
</evidence>
<keyword evidence="11" id="KW-0449">Lipoprotein</keyword>
<evidence type="ECO:0000256" key="3">
    <source>
        <dbReference type="ARBA" id="ARBA00011245"/>
    </source>
</evidence>
<dbReference type="HAMAP" id="MF_00240">
    <property type="entry name" value="LolA"/>
    <property type="match status" value="1"/>
</dbReference>
<evidence type="ECO:0000256" key="4">
    <source>
        <dbReference type="ARBA" id="ARBA00014035"/>
    </source>
</evidence>
<comment type="similarity">
    <text evidence="2 10">Belongs to the LolA family.</text>
</comment>
<organism evidence="11 12">
    <name type="scientific">Sutterella wadsworthensis HGA0223</name>
    <dbReference type="NCBI Taxonomy" id="1203554"/>
    <lineage>
        <taxon>Bacteria</taxon>
        <taxon>Pseudomonadati</taxon>
        <taxon>Pseudomonadota</taxon>
        <taxon>Betaproteobacteria</taxon>
        <taxon>Burkholderiales</taxon>
        <taxon>Sutterellaceae</taxon>
        <taxon>Sutterella</taxon>
    </lineage>
</organism>
<dbReference type="GO" id="GO:0042953">
    <property type="term" value="P:lipoprotein transport"/>
    <property type="evidence" value="ECO:0007669"/>
    <property type="project" value="InterPro"/>
</dbReference>
<dbReference type="InterPro" id="IPR004564">
    <property type="entry name" value="OM_lipoprot_carrier_LolA-like"/>
</dbReference>
<keyword evidence="6 10" id="KW-0732">Signal</keyword>
<comment type="function">
    <text evidence="10">Participates in the translocation of lipoproteins from the inner membrane to the outer membrane. Only forms a complex with a lipoprotein if the residue after the N-terminal Cys is not an aspartate (The Asp acts as a targeting signal to indicate that the lipoprotein should stay in the inner membrane).</text>
</comment>
<evidence type="ECO:0000256" key="5">
    <source>
        <dbReference type="ARBA" id="ARBA00022448"/>
    </source>
</evidence>
<dbReference type="InterPro" id="IPR006311">
    <property type="entry name" value="TAT_signal"/>
</dbReference>
<dbReference type="EMBL" id="ATCF01000030">
    <property type="protein sequence ID" value="EPD97830.1"/>
    <property type="molecule type" value="Genomic_DNA"/>
</dbReference>
<keyword evidence="8 10" id="KW-0653">Protein transport</keyword>
<dbReference type="HOGENOM" id="CLU_087560_0_0_4"/>
<sequence precursor="true">MSADFPRRRFFVLMGAALCAGAFSPLGVCAEAVKTVSVDGSAQLEAFLLHVSAAEGAFRQRVVDRSGKLVNEAEGIFAFRRPGAFLWNYEKPWKQQVVSDGQTLWLYDEDLMQVTVKKVSDALGATPAAVLFGSGTLPKDWQTSSEAGAVTLTPKEPQAGFESVKVVFDASGNPDSMSLRDTFGQTTEVKFLRFKALEQMNPDRFRFVIPKGVDVLQDA</sequence>
<reference evidence="11 12" key="1">
    <citation type="submission" date="2013-04" db="EMBL/GenBank/DDBJ databases">
        <title>The Genome Sequence of Sutterella wadsworthensis HGA0223.</title>
        <authorList>
            <consortium name="The Broad Institute Genomics Platform"/>
            <person name="Earl A."/>
            <person name="Ward D."/>
            <person name="Feldgarden M."/>
            <person name="Gevers D."/>
            <person name="Schmidt T.M."/>
            <person name="Dover J."/>
            <person name="Dai D."/>
            <person name="Walker B."/>
            <person name="Young S."/>
            <person name="Zeng Q."/>
            <person name="Gargeya S."/>
            <person name="Fitzgerald M."/>
            <person name="Haas B."/>
            <person name="Abouelleil A."/>
            <person name="Allen A.W."/>
            <person name="Alvarado L."/>
            <person name="Arachchi H.M."/>
            <person name="Berlin A.M."/>
            <person name="Chapman S.B."/>
            <person name="Gainer-Dewar J."/>
            <person name="Goldberg J."/>
            <person name="Griggs A."/>
            <person name="Gujja S."/>
            <person name="Hansen M."/>
            <person name="Howarth C."/>
            <person name="Imamovic A."/>
            <person name="Ireland A."/>
            <person name="Larimer J."/>
            <person name="McCowan C."/>
            <person name="Murphy C."/>
            <person name="Pearson M."/>
            <person name="Poon T.W."/>
            <person name="Priest M."/>
            <person name="Roberts A."/>
            <person name="Saif S."/>
            <person name="Shea T."/>
            <person name="Sisk P."/>
            <person name="Sykes S."/>
            <person name="Wortman J."/>
            <person name="Nusbaum C."/>
            <person name="Birren B."/>
        </authorList>
    </citation>
    <scope>NUCLEOTIDE SEQUENCE [LARGE SCALE GENOMIC DNA]</scope>
    <source>
        <strain evidence="11 12">HGA0223</strain>
    </source>
</reference>
<feature type="signal peptide" evidence="10">
    <location>
        <begin position="1"/>
        <end position="30"/>
    </location>
</feature>
<dbReference type="Gene3D" id="2.50.20.10">
    <property type="entry name" value="Lipoprotein localisation LolA/LolB/LppX"/>
    <property type="match status" value="1"/>
</dbReference>
<gene>
    <name evidence="10" type="primary">lolA</name>
    <name evidence="11" type="ORF">HMPREF1476_01971</name>
</gene>
<dbReference type="PANTHER" id="PTHR35869">
    <property type="entry name" value="OUTER-MEMBRANE LIPOPROTEIN CARRIER PROTEIN"/>
    <property type="match status" value="1"/>
</dbReference>
<protein>
    <recommendedName>
        <fullName evidence="4 10">Outer-membrane lipoprotein carrier protein</fullName>
    </recommendedName>
</protein>
<dbReference type="Pfam" id="PF03548">
    <property type="entry name" value="LolA"/>
    <property type="match status" value="1"/>
</dbReference>
<dbReference type="SUPFAM" id="SSF89392">
    <property type="entry name" value="Prokaryotic lipoproteins and lipoprotein localization factors"/>
    <property type="match status" value="1"/>
</dbReference>
<dbReference type="eggNOG" id="COG2834">
    <property type="taxonomic scope" value="Bacteria"/>
</dbReference>
<evidence type="ECO:0000256" key="9">
    <source>
        <dbReference type="ARBA" id="ARBA00023186"/>
    </source>
</evidence>
<comment type="subunit">
    <text evidence="3 10">Monomer.</text>
</comment>
<evidence type="ECO:0000256" key="8">
    <source>
        <dbReference type="ARBA" id="ARBA00022927"/>
    </source>
</evidence>
<evidence type="ECO:0000313" key="11">
    <source>
        <dbReference type="EMBL" id="EPD97830.1"/>
    </source>
</evidence>
<dbReference type="PROSITE" id="PS51318">
    <property type="entry name" value="TAT"/>
    <property type="match status" value="1"/>
</dbReference>
<comment type="subcellular location">
    <subcellularLocation>
        <location evidence="1 10">Periplasm</location>
    </subcellularLocation>
</comment>
<dbReference type="Proteomes" id="UP000014400">
    <property type="component" value="Unassembled WGS sequence"/>
</dbReference>
<dbReference type="PANTHER" id="PTHR35869:SF1">
    <property type="entry name" value="OUTER-MEMBRANE LIPOPROTEIN CARRIER PROTEIN"/>
    <property type="match status" value="1"/>
</dbReference>
<evidence type="ECO:0000256" key="1">
    <source>
        <dbReference type="ARBA" id="ARBA00004418"/>
    </source>
</evidence>
<keyword evidence="5 10" id="KW-0813">Transport</keyword>
<dbReference type="NCBIfam" id="TIGR00547">
    <property type="entry name" value="lolA"/>
    <property type="match status" value="1"/>
</dbReference>
<evidence type="ECO:0000256" key="10">
    <source>
        <dbReference type="HAMAP-Rule" id="MF_00240"/>
    </source>
</evidence>
<evidence type="ECO:0000256" key="6">
    <source>
        <dbReference type="ARBA" id="ARBA00022729"/>
    </source>
</evidence>
<dbReference type="PATRIC" id="fig|1203554.3.peg.2048"/>
<dbReference type="CDD" id="cd16325">
    <property type="entry name" value="LolA"/>
    <property type="match status" value="1"/>
</dbReference>
<dbReference type="GO" id="GO:0044874">
    <property type="term" value="P:lipoprotein localization to outer membrane"/>
    <property type="evidence" value="ECO:0007669"/>
    <property type="project" value="UniProtKB-UniRule"/>
</dbReference>
<comment type="caution">
    <text evidence="11">The sequence shown here is derived from an EMBL/GenBank/DDBJ whole genome shotgun (WGS) entry which is preliminary data.</text>
</comment>